<protein>
    <submittedName>
        <fullName evidence="6">Soluble lytic murein transglycosylase</fullName>
    </submittedName>
</protein>
<dbReference type="InterPro" id="IPR008258">
    <property type="entry name" value="Transglycosylase_SLT_dom_1"/>
</dbReference>
<evidence type="ECO:0000313" key="6">
    <source>
        <dbReference type="EMBL" id="VCU10709.1"/>
    </source>
</evidence>
<dbReference type="PANTHER" id="PTHR37423">
    <property type="entry name" value="SOLUBLE LYTIC MUREIN TRANSGLYCOSYLASE-RELATED"/>
    <property type="match status" value="1"/>
</dbReference>
<reference evidence="7" key="1">
    <citation type="submission" date="2018-10" db="EMBL/GenBank/DDBJ databases">
        <authorList>
            <person name="Peiro R."/>
            <person name="Begona"/>
            <person name="Cbmso G."/>
            <person name="Lopez M."/>
            <person name="Gonzalez S."/>
            <person name="Sacristan E."/>
            <person name="Castillo E."/>
        </authorList>
    </citation>
    <scope>NUCLEOTIDE SEQUENCE [LARGE SCALE GENOMIC DNA]</scope>
</reference>
<evidence type="ECO:0000313" key="7">
    <source>
        <dbReference type="Proteomes" id="UP000289200"/>
    </source>
</evidence>
<accession>A0A3S4CJF9</accession>
<dbReference type="AlphaFoldDB" id="A0A3S4CJF9"/>
<feature type="region of interest" description="Disordered" evidence="3">
    <location>
        <begin position="31"/>
        <end position="76"/>
    </location>
</feature>
<dbReference type="CDD" id="cd00254">
    <property type="entry name" value="LT-like"/>
    <property type="match status" value="1"/>
</dbReference>
<proteinExistence type="inferred from homology"/>
<comment type="caution">
    <text evidence="6">The sequence shown here is derived from an EMBL/GenBank/DDBJ whole genome shotgun (WGS) entry which is preliminary data.</text>
</comment>
<evidence type="ECO:0000256" key="1">
    <source>
        <dbReference type="ARBA" id="ARBA00007734"/>
    </source>
</evidence>
<dbReference type="PANTHER" id="PTHR37423:SF2">
    <property type="entry name" value="MEMBRANE-BOUND LYTIC MUREIN TRANSGLYCOSYLASE C"/>
    <property type="match status" value="1"/>
</dbReference>
<dbReference type="RefSeq" id="WP_244601696.1">
    <property type="nucleotide sequence ID" value="NZ_UWOC01000178.1"/>
</dbReference>
<evidence type="ECO:0000256" key="2">
    <source>
        <dbReference type="ARBA" id="ARBA00009387"/>
    </source>
</evidence>
<comment type="similarity">
    <text evidence="1">Belongs to the transglycosylase Slt family.</text>
</comment>
<evidence type="ECO:0000259" key="5">
    <source>
        <dbReference type="Pfam" id="PF01464"/>
    </source>
</evidence>
<feature type="signal peptide" evidence="4">
    <location>
        <begin position="1"/>
        <end position="22"/>
    </location>
</feature>
<dbReference type="EMBL" id="UWOC01000178">
    <property type="protein sequence ID" value="VCU10709.1"/>
    <property type="molecule type" value="Genomic_DNA"/>
</dbReference>
<feature type="compositionally biased region" description="Low complexity" evidence="3">
    <location>
        <begin position="31"/>
        <end position="57"/>
    </location>
</feature>
<name>A0A3S4CJF9_9BRAD</name>
<evidence type="ECO:0000256" key="3">
    <source>
        <dbReference type="SAM" id="MobiDB-lite"/>
    </source>
</evidence>
<dbReference type="Gene3D" id="1.10.530.10">
    <property type="match status" value="1"/>
</dbReference>
<keyword evidence="4" id="KW-0732">Signal</keyword>
<feature type="chain" id="PRO_5018545917" evidence="4">
    <location>
        <begin position="23"/>
        <end position="348"/>
    </location>
</feature>
<organism evidence="6 7">
    <name type="scientific">Rhodoplanes serenus</name>
    <dbReference type="NCBI Taxonomy" id="200615"/>
    <lineage>
        <taxon>Bacteria</taxon>
        <taxon>Pseudomonadati</taxon>
        <taxon>Pseudomonadota</taxon>
        <taxon>Alphaproteobacteria</taxon>
        <taxon>Hyphomicrobiales</taxon>
        <taxon>Nitrobacteraceae</taxon>
        <taxon>Rhodoplanes</taxon>
    </lineage>
</organism>
<dbReference type="SUPFAM" id="SSF53955">
    <property type="entry name" value="Lysozyme-like"/>
    <property type="match status" value="1"/>
</dbReference>
<dbReference type="Pfam" id="PF01464">
    <property type="entry name" value="SLT"/>
    <property type="match status" value="1"/>
</dbReference>
<sequence>MSTVARLVLMMLLLAAAPVAGAVASAAEPTVPESAVPEQPAPEPSASEPAKAAADPPAEAPKAEAPKADIPAAPPRPNGTMESICLILESAAAANGLPLSFFARVIWQESRFRPDAIGPMTRRGHRAQGIAQFMPYTAEERGLLDPFDPVAALPKSAEFLAELRESFGNLGLAAAAYNAGPGRVRDWMAGRSGLPAETRRYVRAITGLSAEEWVEIGRSGRDGIAEKTSCTTLAALLKQQPSMFIGELERRVREGAAQPWGVQLAAGFSRARVLASYAAIERRHRAMLDGRDPVIIRALLRSRGSSAFYQVRVGAETRTAAAALCADLSRRGAACMVLKNSRGVIETP</sequence>
<dbReference type="InterPro" id="IPR023346">
    <property type="entry name" value="Lysozyme-like_dom_sf"/>
</dbReference>
<keyword evidence="7" id="KW-1185">Reference proteome</keyword>
<dbReference type="Proteomes" id="UP000289200">
    <property type="component" value="Unassembled WGS sequence"/>
</dbReference>
<comment type="similarity">
    <text evidence="2">Belongs to the virb1 family.</text>
</comment>
<feature type="domain" description="Transglycosylase SLT" evidence="5">
    <location>
        <begin position="90"/>
        <end position="192"/>
    </location>
</feature>
<gene>
    <name evidence="6" type="primary">slt_4</name>
    <name evidence="6" type="ORF">RHODGE_RHODGE_03911</name>
</gene>
<evidence type="ECO:0000256" key="4">
    <source>
        <dbReference type="SAM" id="SignalP"/>
    </source>
</evidence>